<accession>A0ACB9NDX1</accession>
<gene>
    <name evidence="1" type="ORF">L6164_018901</name>
</gene>
<evidence type="ECO:0000313" key="1">
    <source>
        <dbReference type="EMBL" id="KAI4334181.1"/>
    </source>
</evidence>
<reference evidence="1 2" key="1">
    <citation type="journal article" date="2022" name="DNA Res.">
        <title>Chromosomal-level genome assembly of the orchid tree Bauhinia variegata (Leguminosae; Cercidoideae) supports the allotetraploid origin hypothesis of Bauhinia.</title>
        <authorList>
            <person name="Zhong Y."/>
            <person name="Chen Y."/>
            <person name="Zheng D."/>
            <person name="Pang J."/>
            <person name="Liu Y."/>
            <person name="Luo S."/>
            <person name="Meng S."/>
            <person name="Qian L."/>
            <person name="Wei D."/>
            <person name="Dai S."/>
            <person name="Zhou R."/>
        </authorList>
    </citation>
    <scope>NUCLEOTIDE SEQUENCE [LARGE SCALE GENOMIC DNA]</scope>
    <source>
        <strain evidence="1">BV-YZ2020</strain>
    </source>
</reference>
<evidence type="ECO:0000313" key="2">
    <source>
        <dbReference type="Proteomes" id="UP000828941"/>
    </source>
</evidence>
<dbReference type="Proteomes" id="UP000828941">
    <property type="component" value="Chromosome 7"/>
</dbReference>
<comment type="caution">
    <text evidence="1">The sequence shown here is derived from an EMBL/GenBank/DDBJ whole genome shotgun (WGS) entry which is preliminary data.</text>
</comment>
<sequence length="369" mass="41341">MASEANQSIENVGATGGWRGRIMALPRKFTGAILDVMLKLKKPGEVDPRKVIHLSNFSEDEIIDIAQKRLTTILIDGLISVMVCIFVYPFWARDDLHNLVLTNIEKLGNFLQGFVDEYFKTTEAAESKKALLQGYTSVFNSKQTEENLANFARWEPCHGPFKFRHPWQQYLKIGTLSRQYAYRIDALNGYLNSAKVQVPTKVDTIAPSIYYTYMLALAPFFCGFIADPARNQKQNTRAMMKMMRKETGKALEELSKSIKKMIPPSAAESHITKSKIAAMNLRAMLKTGLWEGSNLLDAIPAVTVASLLIDVVSCTEKLAESVKELATLAEFNNNDRKIAQEQQQLQPSACDNKPPHHVITVSQAPANQK</sequence>
<protein>
    <submittedName>
        <fullName evidence="1">Uncharacterized protein</fullName>
    </submittedName>
</protein>
<proteinExistence type="predicted"/>
<name>A0ACB9NDX1_BAUVA</name>
<keyword evidence="2" id="KW-1185">Reference proteome</keyword>
<dbReference type="EMBL" id="CM039432">
    <property type="protein sequence ID" value="KAI4334181.1"/>
    <property type="molecule type" value="Genomic_DNA"/>
</dbReference>
<organism evidence="1 2">
    <name type="scientific">Bauhinia variegata</name>
    <name type="common">Purple orchid tree</name>
    <name type="synonym">Phanera variegata</name>
    <dbReference type="NCBI Taxonomy" id="167791"/>
    <lineage>
        <taxon>Eukaryota</taxon>
        <taxon>Viridiplantae</taxon>
        <taxon>Streptophyta</taxon>
        <taxon>Embryophyta</taxon>
        <taxon>Tracheophyta</taxon>
        <taxon>Spermatophyta</taxon>
        <taxon>Magnoliopsida</taxon>
        <taxon>eudicotyledons</taxon>
        <taxon>Gunneridae</taxon>
        <taxon>Pentapetalae</taxon>
        <taxon>rosids</taxon>
        <taxon>fabids</taxon>
        <taxon>Fabales</taxon>
        <taxon>Fabaceae</taxon>
        <taxon>Cercidoideae</taxon>
        <taxon>Cercideae</taxon>
        <taxon>Bauhiniinae</taxon>
        <taxon>Bauhinia</taxon>
    </lineage>
</organism>